<dbReference type="Proteomes" id="UP000070134">
    <property type="component" value="Chromosome"/>
</dbReference>
<dbReference type="OrthoDB" id="4950343at2"/>
<feature type="transmembrane region" description="Helical" evidence="1">
    <location>
        <begin position="39"/>
        <end position="61"/>
    </location>
</feature>
<evidence type="ECO:0000256" key="1">
    <source>
        <dbReference type="SAM" id="Phobius"/>
    </source>
</evidence>
<keyword evidence="1" id="KW-0812">Transmembrane</keyword>
<feature type="transmembrane region" description="Helical" evidence="1">
    <location>
        <begin position="99"/>
        <end position="117"/>
    </location>
</feature>
<dbReference type="EMBL" id="CP014518">
    <property type="protein sequence ID" value="AMM33536.1"/>
    <property type="molecule type" value="Genomic_DNA"/>
</dbReference>
<keyword evidence="3" id="KW-1185">Reference proteome</keyword>
<name>A0A127A355_9MICC</name>
<feature type="transmembrane region" description="Helical" evidence="1">
    <location>
        <begin position="12"/>
        <end position="33"/>
    </location>
</feature>
<gene>
    <name evidence="2" type="ORF">SA2016_2871</name>
</gene>
<feature type="transmembrane region" description="Helical" evidence="1">
    <location>
        <begin position="68"/>
        <end position="87"/>
    </location>
</feature>
<organism evidence="2 3">
    <name type="scientific">Sinomonas atrocyanea</name>
    <dbReference type="NCBI Taxonomy" id="37927"/>
    <lineage>
        <taxon>Bacteria</taxon>
        <taxon>Bacillati</taxon>
        <taxon>Actinomycetota</taxon>
        <taxon>Actinomycetes</taxon>
        <taxon>Micrococcales</taxon>
        <taxon>Micrococcaceae</taxon>
        <taxon>Sinomonas</taxon>
    </lineage>
</organism>
<dbReference type="PATRIC" id="fig|37927.3.peg.2950"/>
<reference evidence="2 3" key="1">
    <citation type="submission" date="2016-02" db="EMBL/GenBank/DDBJ databases">
        <title>Complete genome of Sinomonas atrocyanea KCTC 3377.</title>
        <authorList>
            <person name="Kim K.M."/>
        </authorList>
    </citation>
    <scope>NUCLEOTIDE SEQUENCE [LARGE SCALE GENOMIC DNA]</scope>
    <source>
        <strain evidence="2 3">KCTC 3377</strain>
    </source>
</reference>
<keyword evidence="1" id="KW-1133">Transmembrane helix</keyword>
<keyword evidence="1" id="KW-0472">Membrane</keyword>
<evidence type="ECO:0000313" key="3">
    <source>
        <dbReference type="Proteomes" id="UP000070134"/>
    </source>
</evidence>
<evidence type="ECO:0000313" key="2">
    <source>
        <dbReference type="EMBL" id="AMM33536.1"/>
    </source>
</evidence>
<evidence type="ECO:0008006" key="4">
    <source>
        <dbReference type="Google" id="ProtNLM"/>
    </source>
</evidence>
<dbReference type="KEGG" id="satk:SA2016_2871"/>
<accession>A0A127A355</accession>
<protein>
    <recommendedName>
        <fullName evidence="4">Integral membrane protein</fullName>
    </recommendedName>
</protein>
<sequence length="125" mass="14014">MGERRWPLRIGWIGLGVVSLGIMGFGVVIAIAPMGADELLYRADGLASIGLGLLGGLLAVIPYRRRERWAWIALWFYPVFWTIHLVFELPPGKDHIHQVVFIALSLLGLLLPVRAFFPRGRTVVR</sequence>
<proteinExistence type="predicted"/>
<dbReference type="AlphaFoldDB" id="A0A127A355"/>